<sequence>MSKYFVCIGAVLLSPIALQCVDYADKHDSNQSGTEGSSASKESVEISKGSSVAPQLPHSRKHFESIQLKGKNTFAVPRNVKPLGWTTSKPGTKKEEDEKPKSNDEFRKMFMKS</sequence>
<feature type="compositionally biased region" description="Polar residues" evidence="2">
    <location>
        <begin position="30"/>
        <end position="41"/>
    </location>
</feature>
<dbReference type="OrthoDB" id="1736183at2759"/>
<evidence type="ECO:0000259" key="4">
    <source>
        <dbReference type="Pfam" id="PF05391"/>
    </source>
</evidence>
<dbReference type="GO" id="GO:0003723">
    <property type="term" value="F:RNA binding"/>
    <property type="evidence" value="ECO:0007669"/>
    <property type="project" value="UniProtKB-KW"/>
</dbReference>
<dbReference type="Proteomes" id="UP000325315">
    <property type="component" value="Unassembled WGS sequence"/>
</dbReference>
<feature type="domain" description="LSM-interacting" evidence="4">
    <location>
        <begin position="97"/>
        <end position="112"/>
    </location>
</feature>
<dbReference type="EMBL" id="SMMG02000003">
    <property type="protein sequence ID" value="KAA3479507.1"/>
    <property type="molecule type" value="Genomic_DNA"/>
</dbReference>
<dbReference type="AlphaFoldDB" id="A0A5B6WED0"/>
<gene>
    <name evidence="5" type="ORF">EPI10_020011</name>
</gene>
<feature type="chain" id="PRO_5023016666" evidence="3">
    <location>
        <begin position="19"/>
        <end position="113"/>
    </location>
</feature>
<name>A0A5B6WED0_9ROSI</name>
<feature type="signal peptide" evidence="3">
    <location>
        <begin position="1"/>
        <end position="18"/>
    </location>
</feature>
<evidence type="ECO:0000313" key="6">
    <source>
        <dbReference type="Proteomes" id="UP000325315"/>
    </source>
</evidence>
<keyword evidence="6" id="KW-1185">Reference proteome</keyword>
<proteinExistence type="predicted"/>
<feature type="compositionally biased region" description="Basic and acidic residues" evidence="2">
    <location>
        <begin position="92"/>
        <end position="113"/>
    </location>
</feature>
<evidence type="ECO:0000256" key="2">
    <source>
        <dbReference type="SAM" id="MobiDB-lite"/>
    </source>
</evidence>
<accession>A0A5B6WED0</accession>
<reference evidence="6" key="1">
    <citation type="journal article" date="2019" name="Plant Biotechnol. J.">
        <title>Genome sequencing of the Australian wild diploid species Gossypium australe highlights disease resistance and delayed gland morphogenesis.</title>
        <authorList>
            <person name="Cai Y."/>
            <person name="Cai X."/>
            <person name="Wang Q."/>
            <person name="Wang P."/>
            <person name="Zhang Y."/>
            <person name="Cai C."/>
            <person name="Xu Y."/>
            <person name="Wang K."/>
            <person name="Zhou Z."/>
            <person name="Wang C."/>
            <person name="Geng S."/>
            <person name="Li B."/>
            <person name="Dong Q."/>
            <person name="Hou Y."/>
            <person name="Wang H."/>
            <person name="Ai P."/>
            <person name="Liu Z."/>
            <person name="Yi F."/>
            <person name="Sun M."/>
            <person name="An G."/>
            <person name="Cheng J."/>
            <person name="Zhang Y."/>
            <person name="Shi Q."/>
            <person name="Xie Y."/>
            <person name="Shi X."/>
            <person name="Chang Y."/>
            <person name="Huang F."/>
            <person name="Chen Y."/>
            <person name="Hong S."/>
            <person name="Mi L."/>
            <person name="Sun Q."/>
            <person name="Zhang L."/>
            <person name="Zhou B."/>
            <person name="Peng R."/>
            <person name="Zhang X."/>
            <person name="Liu F."/>
        </authorList>
    </citation>
    <scope>NUCLEOTIDE SEQUENCE [LARGE SCALE GENOMIC DNA]</scope>
    <source>
        <strain evidence="6">cv. PA1801</strain>
    </source>
</reference>
<evidence type="ECO:0000313" key="5">
    <source>
        <dbReference type="EMBL" id="KAA3479507.1"/>
    </source>
</evidence>
<dbReference type="InterPro" id="IPR008669">
    <property type="entry name" value="LSM_interact"/>
</dbReference>
<feature type="region of interest" description="Disordered" evidence="2">
    <location>
        <begin position="27"/>
        <end position="113"/>
    </location>
</feature>
<organism evidence="5 6">
    <name type="scientific">Gossypium australe</name>
    <dbReference type="NCBI Taxonomy" id="47621"/>
    <lineage>
        <taxon>Eukaryota</taxon>
        <taxon>Viridiplantae</taxon>
        <taxon>Streptophyta</taxon>
        <taxon>Embryophyta</taxon>
        <taxon>Tracheophyta</taxon>
        <taxon>Spermatophyta</taxon>
        <taxon>Magnoliopsida</taxon>
        <taxon>eudicotyledons</taxon>
        <taxon>Gunneridae</taxon>
        <taxon>Pentapetalae</taxon>
        <taxon>rosids</taxon>
        <taxon>malvids</taxon>
        <taxon>Malvales</taxon>
        <taxon>Malvaceae</taxon>
        <taxon>Malvoideae</taxon>
        <taxon>Gossypium</taxon>
    </lineage>
</organism>
<evidence type="ECO:0000256" key="3">
    <source>
        <dbReference type="SAM" id="SignalP"/>
    </source>
</evidence>
<comment type="caution">
    <text evidence="5">The sequence shown here is derived from an EMBL/GenBank/DDBJ whole genome shotgun (WGS) entry which is preliminary data.</text>
</comment>
<keyword evidence="1" id="KW-0694">RNA-binding</keyword>
<dbReference type="Pfam" id="PF05391">
    <property type="entry name" value="Lsm_interact"/>
    <property type="match status" value="1"/>
</dbReference>
<protein>
    <submittedName>
        <fullName evidence="5">Squamous cell carcinoma antigen recognized by T-cells 3-like isoform X3</fullName>
    </submittedName>
</protein>
<evidence type="ECO:0000256" key="1">
    <source>
        <dbReference type="ARBA" id="ARBA00022884"/>
    </source>
</evidence>
<keyword evidence="3" id="KW-0732">Signal</keyword>